<accession>L0RBV9</accession>
<protein>
    <submittedName>
        <fullName evidence="1">Uncharacterized protein</fullName>
    </submittedName>
</protein>
<evidence type="ECO:0000313" key="2">
    <source>
        <dbReference type="Proteomes" id="UP000010808"/>
    </source>
</evidence>
<dbReference type="AlphaFoldDB" id="L0RBV9"/>
<dbReference type="Proteomes" id="UP000010808">
    <property type="component" value="Chromosome"/>
</dbReference>
<organism evidence="1 2">
    <name type="scientific">Maridesulfovibrio hydrothermalis AM13 = DSM 14728</name>
    <dbReference type="NCBI Taxonomy" id="1121451"/>
    <lineage>
        <taxon>Bacteria</taxon>
        <taxon>Pseudomonadati</taxon>
        <taxon>Thermodesulfobacteriota</taxon>
        <taxon>Desulfovibrionia</taxon>
        <taxon>Desulfovibrionales</taxon>
        <taxon>Desulfovibrionaceae</taxon>
        <taxon>Maridesulfovibrio</taxon>
    </lineage>
</organism>
<reference evidence="1 2" key="1">
    <citation type="submission" date="2012-10" db="EMBL/GenBank/DDBJ databases">
        <authorList>
            <person name="Genoscope - CEA"/>
        </authorList>
    </citation>
    <scope>NUCLEOTIDE SEQUENCE [LARGE SCALE GENOMIC DNA]</scope>
    <source>
        <strain evidence="2">AM13 / DSM 14728</strain>
    </source>
</reference>
<dbReference type="EMBL" id="FO203522">
    <property type="protein sequence ID" value="CCO23675.1"/>
    <property type="molecule type" value="Genomic_DNA"/>
</dbReference>
<gene>
    <name evidence="1" type="ORF">DESAM_21398</name>
</gene>
<name>L0RBV9_9BACT</name>
<sequence length="60" mass="7149">MFLWKTQRCSRGMVFTNLDSYWIVDTCILAFKFRDASFLVYKGAVLFENRGGLRNRFVPY</sequence>
<keyword evidence="2" id="KW-1185">Reference proteome</keyword>
<evidence type="ECO:0000313" key="1">
    <source>
        <dbReference type="EMBL" id="CCO23675.1"/>
    </source>
</evidence>
<proteinExistence type="predicted"/>
<dbReference type="KEGG" id="dhy:DESAM_21398"/>
<dbReference type="HOGENOM" id="CLU_2933841_0_0_7"/>